<dbReference type="KEGG" id="vg:60320766"/>
<evidence type="ECO:0000313" key="2">
    <source>
        <dbReference type="Proteomes" id="UP000259812"/>
    </source>
</evidence>
<keyword evidence="2" id="KW-1185">Reference proteome</keyword>
<reference evidence="2" key="1">
    <citation type="submission" date="2018-07" db="EMBL/GenBank/DDBJ databases">
        <authorList>
            <person name="Quirk P.G."/>
            <person name="Krulwich T.A."/>
        </authorList>
    </citation>
    <scope>NUCLEOTIDE SEQUENCE [LARGE SCALE GENOMIC DNA]</scope>
</reference>
<accession>A0A346FC58</accession>
<dbReference type="RefSeq" id="YP_009949362.1">
    <property type="nucleotide sequence ID" value="NC_051580.1"/>
</dbReference>
<name>A0A346FC58_9CAUD</name>
<gene>
    <name evidence="1" type="primary">11</name>
    <name evidence="1" type="ORF">PBI_THONKO_11</name>
</gene>
<dbReference type="GeneID" id="60320766"/>
<organism evidence="1 2">
    <name type="scientific">Mycobacterium phage Thonko</name>
    <dbReference type="NCBI Taxonomy" id="2282910"/>
    <lineage>
        <taxon>Viruses</taxon>
        <taxon>Duplodnaviria</taxon>
        <taxon>Heunggongvirae</taxon>
        <taxon>Uroviricota</taxon>
        <taxon>Caudoviricetes</taxon>
        <taxon>Bclasvirinae</taxon>
        <taxon>Thonkovirus</taxon>
        <taxon>Thonkovirus thonko</taxon>
    </lineage>
</organism>
<sequence length="79" mass="8342">MIEYIATALSADIAVTHYAGESFDAAVAELATVIGDAAREIDLDSPVVSLSPVEGMTYTRAAVEVGDTTYSIARVYRSI</sequence>
<dbReference type="EMBL" id="MH632120">
    <property type="protein sequence ID" value="AXN53283.1"/>
    <property type="molecule type" value="Genomic_DNA"/>
</dbReference>
<proteinExistence type="predicted"/>
<dbReference type="Proteomes" id="UP000259812">
    <property type="component" value="Genome"/>
</dbReference>
<protein>
    <submittedName>
        <fullName evidence="1">Uncharacterized protein</fullName>
    </submittedName>
</protein>
<evidence type="ECO:0000313" key="1">
    <source>
        <dbReference type="EMBL" id="AXN53283.1"/>
    </source>
</evidence>